<reference evidence="1 2" key="1">
    <citation type="journal article" date="2019" name="Commun. Biol.">
        <title>The bagworm genome reveals a unique fibroin gene that provides high tensile strength.</title>
        <authorList>
            <person name="Kono N."/>
            <person name="Nakamura H."/>
            <person name="Ohtoshi R."/>
            <person name="Tomita M."/>
            <person name="Numata K."/>
            <person name="Arakawa K."/>
        </authorList>
    </citation>
    <scope>NUCLEOTIDE SEQUENCE [LARGE SCALE GENOMIC DNA]</scope>
</reference>
<sequence>MFKSERGCARVSIYSLHDDRSPRCYLAAGCGATAATPPLRGWPANSKVVMHLHVKQLLGDIEHVSRGEISNRLRVASTKRRRNCIIYWPVFYEIIFNIIKLSNEFAVGFIYCTYRKSNSNNDGSD</sequence>
<gene>
    <name evidence="1" type="ORF">EVAR_53548_1</name>
</gene>
<proteinExistence type="predicted"/>
<evidence type="ECO:0000313" key="1">
    <source>
        <dbReference type="EMBL" id="GBP78103.1"/>
    </source>
</evidence>
<comment type="caution">
    <text evidence="1">The sequence shown here is derived from an EMBL/GenBank/DDBJ whole genome shotgun (WGS) entry which is preliminary data.</text>
</comment>
<evidence type="ECO:0000313" key="2">
    <source>
        <dbReference type="Proteomes" id="UP000299102"/>
    </source>
</evidence>
<name>A0A4C1YSZ6_EUMVA</name>
<dbReference type="Proteomes" id="UP000299102">
    <property type="component" value="Unassembled WGS sequence"/>
</dbReference>
<organism evidence="1 2">
    <name type="scientific">Eumeta variegata</name>
    <name type="common">Bagworm moth</name>
    <name type="synonym">Eumeta japonica</name>
    <dbReference type="NCBI Taxonomy" id="151549"/>
    <lineage>
        <taxon>Eukaryota</taxon>
        <taxon>Metazoa</taxon>
        <taxon>Ecdysozoa</taxon>
        <taxon>Arthropoda</taxon>
        <taxon>Hexapoda</taxon>
        <taxon>Insecta</taxon>
        <taxon>Pterygota</taxon>
        <taxon>Neoptera</taxon>
        <taxon>Endopterygota</taxon>
        <taxon>Lepidoptera</taxon>
        <taxon>Glossata</taxon>
        <taxon>Ditrysia</taxon>
        <taxon>Tineoidea</taxon>
        <taxon>Psychidae</taxon>
        <taxon>Oiketicinae</taxon>
        <taxon>Eumeta</taxon>
    </lineage>
</organism>
<dbReference type="EMBL" id="BGZK01001357">
    <property type="protein sequence ID" value="GBP78103.1"/>
    <property type="molecule type" value="Genomic_DNA"/>
</dbReference>
<protein>
    <submittedName>
        <fullName evidence="1">Uncharacterized protein</fullName>
    </submittedName>
</protein>
<keyword evidence="2" id="KW-1185">Reference proteome</keyword>
<accession>A0A4C1YSZ6</accession>
<dbReference type="AlphaFoldDB" id="A0A4C1YSZ6"/>